<feature type="transmembrane region" description="Helical" evidence="1">
    <location>
        <begin position="133"/>
        <end position="157"/>
    </location>
</feature>
<comment type="caution">
    <text evidence="2">The sequence shown here is derived from an EMBL/GenBank/DDBJ whole genome shotgun (WGS) entry which is preliminary data.</text>
</comment>
<protein>
    <submittedName>
        <fullName evidence="2">Capsular polysaccharide synthesis protein</fullName>
    </submittedName>
</protein>
<evidence type="ECO:0000313" key="3">
    <source>
        <dbReference type="Proteomes" id="UP001597393"/>
    </source>
</evidence>
<organism evidence="2 3">
    <name type="scientific">Sphingobacterium corticis</name>
    <dbReference type="NCBI Taxonomy" id="1812823"/>
    <lineage>
        <taxon>Bacteria</taxon>
        <taxon>Pseudomonadati</taxon>
        <taxon>Bacteroidota</taxon>
        <taxon>Sphingobacteriia</taxon>
        <taxon>Sphingobacteriales</taxon>
        <taxon>Sphingobacteriaceae</taxon>
        <taxon>Sphingobacterium</taxon>
    </lineage>
</organism>
<keyword evidence="1" id="KW-0812">Transmembrane</keyword>
<dbReference type="Proteomes" id="UP001597393">
    <property type="component" value="Unassembled WGS sequence"/>
</dbReference>
<keyword evidence="1" id="KW-0472">Membrane</keyword>
<gene>
    <name evidence="2" type="ORF">ACFSQ3_03975</name>
</gene>
<dbReference type="Gene3D" id="3.90.550.20">
    <property type="match status" value="1"/>
</dbReference>
<dbReference type="Pfam" id="PF05704">
    <property type="entry name" value="Caps_synth"/>
    <property type="match status" value="1"/>
</dbReference>
<feature type="transmembrane region" description="Helical" evidence="1">
    <location>
        <begin position="199"/>
        <end position="224"/>
    </location>
</feature>
<reference evidence="3" key="1">
    <citation type="journal article" date="2019" name="Int. J. Syst. Evol. Microbiol.">
        <title>The Global Catalogue of Microorganisms (GCM) 10K type strain sequencing project: providing services to taxonomists for standard genome sequencing and annotation.</title>
        <authorList>
            <consortium name="The Broad Institute Genomics Platform"/>
            <consortium name="The Broad Institute Genome Sequencing Center for Infectious Disease"/>
            <person name="Wu L."/>
            <person name="Ma J."/>
        </authorList>
    </citation>
    <scope>NUCLEOTIDE SEQUENCE [LARGE SCALE GENOMIC DNA]</scope>
    <source>
        <strain evidence="3">KCTC 42248</strain>
    </source>
</reference>
<name>A0ABW5NJU8_9SPHI</name>
<dbReference type="EMBL" id="JBHUMA010000004">
    <property type="protein sequence ID" value="MFD2598102.1"/>
    <property type="molecule type" value="Genomic_DNA"/>
</dbReference>
<dbReference type="InterPro" id="IPR008441">
    <property type="entry name" value="AfumC-like_glycosyl_Trfase"/>
</dbReference>
<keyword evidence="1" id="KW-1133">Transmembrane helix</keyword>
<evidence type="ECO:0000256" key="1">
    <source>
        <dbReference type="SAM" id="Phobius"/>
    </source>
</evidence>
<proteinExistence type="predicted"/>
<dbReference type="InterPro" id="IPR029044">
    <property type="entry name" value="Nucleotide-diphossugar_trans"/>
</dbReference>
<sequence>MKKVKNFFANGVLSKKIWALGKRKLIRRKQDKIARFWNPIIDKYFAGNLPIDEIKAKADLKGKTVVWQYWGQGMSGELPELVKICFSSVDKYCSDYTIIRLDDSTIQDYIDFPDYVWKEVGEPKFKRVFFSDLLRLALLAKYGGVWIDATILLTGALPKRYFEMDFFVFQRDDKVFDESNWPSTDMKYWSSDPDFKVRMLTSIMFAKSNNELVSVLLAILLYYWKTQTRIRHYFILQILYHELITGRLQQAKPFVESDTYSHLLRMLVDGHENVSTVTELLATTHIHKLTYLEDEPMSRFRRLLRCIEEKDF</sequence>
<evidence type="ECO:0000313" key="2">
    <source>
        <dbReference type="EMBL" id="MFD2598102.1"/>
    </source>
</evidence>
<dbReference type="RefSeq" id="WP_380867708.1">
    <property type="nucleotide sequence ID" value="NZ_JBHUMA010000004.1"/>
</dbReference>
<accession>A0ABW5NJU8</accession>
<keyword evidence="3" id="KW-1185">Reference proteome</keyword>
<dbReference type="SUPFAM" id="SSF53448">
    <property type="entry name" value="Nucleotide-diphospho-sugar transferases"/>
    <property type="match status" value="1"/>
</dbReference>